<sequence>MKRIILSILILWAVLPLESWASKDTDQYDICIYGATSSGVIAAHTARKMGKSVVLIATDEHIGGLSSGGLGATDIGNKQVIGGYSRDFYQRLGQIYGEKEIWTFEPKAALKIFNDYLKESDVPIIFNKRIETVEKEGAAIVSVTLVNTFGSSRKKKRIAAKVFLDCTYEGDLMAMAKVSYTVGRENNDLYGETLSGFHLPEYRKKSGFHQFPDGVSPYVVADNPSSGLVWGISDNKATPTGSGDKLVQAYNFRICLTDSVENRIPITKPKGYDVKKYELLARLFEAQPDDKLDRYFIWSRMPKRKTDINNRGAFSTDMIGANHNWAEASFDERKKIFEEHESYTKGLLYFYLTDKRVPAAFSAFIANWGYPKDEYVKNGHFTPQLYIREGRRMLGEYVMTEHNCVGHEVVNDPVGMAAYGMDSHNTQRIVVNGMVKNEGNVEVGGFAPYPVSLRAIVPQKTECTNLIVPVSLSASHIAFGSIRMEPVFMVLGQSAAIVATHAIDEDTSVQAVDYGKLKMELLKQGQILAQPKK</sequence>
<dbReference type="Gene3D" id="3.50.50.60">
    <property type="entry name" value="FAD/NAD(P)-binding domain"/>
    <property type="match status" value="1"/>
</dbReference>
<protein>
    <submittedName>
        <fullName evidence="6">FAD dependent oxidoreductase</fullName>
    </submittedName>
</protein>
<dbReference type="STRING" id="1513896.SAMN05660841_02833"/>
<keyword evidence="4" id="KW-0408">Iron</keyword>
<keyword evidence="7" id="KW-1185">Reference proteome</keyword>
<evidence type="ECO:0000256" key="3">
    <source>
        <dbReference type="ARBA" id="ARBA00023002"/>
    </source>
</evidence>
<keyword evidence="2" id="KW-0479">Metal-binding</keyword>
<evidence type="ECO:0000256" key="1">
    <source>
        <dbReference type="ARBA" id="ARBA00022485"/>
    </source>
</evidence>
<dbReference type="SUPFAM" id="SSF51905">
    <property type="entry name" value="FAD/NAD(P)-binding domain"/>
    <property type="match status" value="1"/>
</dbReference>
<keyword evidence="5" id="KW-0411">Iron-sulfur</keyword>
<proteinExistence type="predicted"/>
<evidence type="ECO:0000256" key="4">
    <source>
        <dbReference type="ARBA" id="ARBA00023004"/>
    </source>
</evidence>
<dbReference type="OrthoDB" id="668499at2"/>
<name>A0A1T5EWZ0_9SPHI</name>
<dbReference type="GO" id="GO:0051539">
    <property type="term" value="F:4 iron, 4 sulfur cluster binding"/>
    <property type="evidence" value="ECO:0007669"/>
    <property type="project" value="UniProtKB-KW"/>
</dbReference>
<keyword evidence="1" id="KW-0004">4Fe-4S</keyword>
<dbReference type="InterPro" id="IPR039650">
    <property type="entry name" value="HdrA-like"/>
</dbReference>
<dbReference type="PANTHER" id="PTHR43498">
    <property type="entry name" value="FERREDOXIN:COB-COM HETERODISULFIDE REDUCTASE SUBUNIT A"/>
    <property type="match status" value="1"/>
</dbReference>
<evidence type="ECO:0000256" key="5">
    <source>
        <dbReference type="ARBA" id="ARBA00023014"/>
    </source>
</evidence>
<dbReference type="EMBL" id="FUZF01000013">
    <property type="protein sequence ID" value="SKB88329.1"/>
    <property type="molecule type" value="Genomic_DNA"/>
</dbReference>
<dbReference type="InterPro" id="IPR036188">
    <property type="entry name" value="FAD/NAD-bd_sf"/>
</dbReference>
<dbReference type="PANTHER" id="PTHR43498:SF1">
    <property type="entry name" value="COB--COM HETERODISULFIDE REDUCTASE IRON-SULFUR SUBUNIT A"/>
    <property type="match status" value="1"/>
</dbReference>
<evidence type="ECO:0000313" key="7">
    <source>
        <dbReference type="Proteomes" id="UP000190150"/>
    </source>
</evidence>
<dbReference type="Pfam" id="PF12831">
    <property type="entry name" value="FAD_oxidored"/>
    <property type="match status" value="1"/>
</dbReference>
<reference evidence="7" key="1">
    <citation type="submission" date="2017-02" db="EMBL/GenBank/DDBJ databases">
        <authorList>
            <person name="Varghese N."/>
            <person name="Submissions S."/>
        </authorList>
    </citation>
    <scope>NUCLEOTIDE SEQUENCE [LARGE SCALE GENOMIC DNA]</scope>
    <source>
        <strain evidence="7">DSM 24091</strain>
    </source>
</reference>
<dbReference type="AlphaFoldDB" id="A0A1T5EWZ0"/>
<keyword evidence="3" id="KW-0560">Oxidoreductase</keyword>
<dbReference type="Proteomes" id="UP000190150">
    <property type="component" value="Unassembled WGS sequence"/>
</dbReference>
<gene>
    <name evidence="6" type="ORF">SAMN05660841_02833</name>
</gene>
<organism evidence="6 7">
    <name type="scientific">Sphingobacterium nematocida</name>
    <dbReference type="NCBI Taxonomy" id="1513896"/>
    <lineage>
        <taxon>Bacteria</taxon>
        <taxon>Pseudomonadati</taxon>
        <taxon>Bacteroidota</taxon>
        <taxon>Sphingobacteriia</taxon>
        <taxon>Sphingobacteriales</taxon>
        <taxon>Sphingobacteriaceae</taxon>
        <taxon>Sphingobacterium</taxon>
    </lineage>
</organism>
<evidence type="ECO:0000256" key="2">
    <source>
        <dbReference type="ARBA" id="ARBA00022723"/>
    </source>
</evidence>
<dbReference type="RefSeq" id="WP_079643885.1">
    <property type="nucleotide sequence ID" value="NZ_FUZF01000013.1"/>
</dbReference>
<dbReference type="GO" id="GO:0046872">
    <property type="term" value="F:metal ion binding"/>
    <property type="evidence" value="ECO:0007669"/>
    <property type="project" value="UniProtKB-KW"/>
</dbReference>
<evidence type="ECO:0000313" key="6">
    <source>
        <dbReference type="EMBL" id="SKB88329.1"/>
    </source>
</evidence>
<dbReference type="GO" id="GO:0016491">
    <property type="term" value="F:oxidoreductase activity"/>
    <property type="evidence" value="ECO:0007669"/>
    <property type="project" value="UniProtKB-KW"/>
</dbReference>
<accession>A0A1T5EWZ0</accession>